<feature type="transmembrane region" description="Helical" evidence="10">
    <location>
        <begin position="88"/>
        <end position="107"/>
    </location>
</feature>
<organism evidence="12 13">
    <name type="scientific">Euphydryas editha</name>
    <name type="common">Edith's checkerspot</name>
    <dbReference type="NCBI Taxonomy" id="104508"/>
    <lineage>
        <taxon>Eukaryota</taxon>
        <taxon>Metazoa</taxon>
        <taxon>Ecdysozoa</taxon>
        <taxon>Arthropoda</taxon>
        <taxon>Hexapoda</taxon>
        <taxon>Insecta</taxon>
        <taxon>Pterygota</taxon>
        <taxon>Neoptera</taxon>
        <taxon>Endopterygota</taxon>
        <taxon>Lepidoptera</taxon>
        <taxon>Glossata</taxon>
        <taxon>Ditrysia</taxon>
        <taxon>Papilionoidea</taxon>
        <taxon>Nymphalidae</taxon>
        <taxon>Nymphalinae</taxon>
        <taxon>Euphydryas</taxon>
    </lineage>
</organism>
<comment type="similarity">
    <text evidence="2">Belongs to the TRAM family.</text>
</comment>
<accession>A0AAU9US96</accession>
<evidence type="ECO:0000256" key="5">
    <source>
        <dbReference type="ARBA" id="ARBA00022927"/>
    </source>
</evidence>
<evidence type="ECO:0000259" key="11">
    <source>
        <dbReference type="PROSITE" id="PS50922"/>
    </source>
</evidence>
<dbReference type="AlphaFoldDB" id="A0AAU9US96"/>
<dbReference type="PANTHER" id="PTHR12371">
    <property type="entry name" value="TRANSLOCATION ASSOCIATED MEMBRANE PROTEIN"/>
    <property type="match status" value="1"/>
</dbReference>
<keyword evidence="5" id="KW-0653">Protein transport</keyword>
<evidence type="ECO:0000256" key="6">
    <source>
        <dbReference type="ARBA" id="ARBA00022989"/>
    </source>
</evidence>
<sequence>MGVKTSIGRKSNKNPPIFSHDFVIQNHADIVSCVVMVFLVGLMVQSTSPIASLFISLHHNVTGVEPSRDAPKGEPFFYESGWKDACAVFFYSLVCIVMHAILQEYFLDKISKKFHLSKSRLSALNESGQLIVFHLMTLIWGGDAILREGFIFNISLLWDGYPNHPMSFLLKLWWIVQASYWIHTIPELYFLRIKKDEWSGRIRHATVAFAFLALAYCFKFQRVGVCLVVLHSLSEFISHTYRLNNILRGDKGDYLDKIMGLLNGVVFVVVRLCSLVLGVLTFYFGVAGAAPLLLRVAALSVLVSFQVYLMFNFITEAIKQRQEARQLAQSKPKKERKEKPKKEKVKKVHNEESDLPEVDQNTNKALRQRQAAAKAK</sequence>
<dbReference type="SMART" id="SM00724">
    <property type="entry name" value="TLC"/>
    <property type="match status" value="1"/>
</dbReference>
<dbReference type="PROSITE" id="PS50922">
    <property type="entry name" value="TLC"/>
    <property type="match status" value="1"/>
</dbReference>
<dbReference type="Proteomes" id="UP001153954">
    <property type="component" value="Unassembled WGS sequence"/>
</dbReference>
<evidence type="ECO:0000256" key="9">
    <source>
        <dbReference type="SAM" id="MobiDB-lite"/>
    </source>
</evidence>
<dbReference type="InterPro" id="IPR006634">
    <property type="entry name" value="TLC-dom"/>
</dbReference>
<feature type="region of interest" description="Disordered" evidence="9">
    <location>
        <begin position="325"/>
        <end position="376"/>
    </location>
</feature>
<gene>
    <name evidence="12" type="ORF">EEDITHA_LOCUS17143</name>
</gene>
<evidence type="ECO:0000256" key="1">
    <source>
        <dbReference type="ARBA" id="ARBA00004141"/>
    </source>
</evidence>
<comment type="subcellular location">
    <subcellularLocation>
        <location evidence="1">Membrane</location>
        <topology evidence="1">Multi-pass membrane protein</topology>
    </subcellularLocation>
</comment>
<dbReference type="GO" id="GO:0006616">
    <property type="term" value="P:SRP-dependent cotranslational protein targeting to membrane, translocation"/>
    <property type="evidence" value="ECO:0007669"/>
    <property type="project" value="InterPro"/>
</dbReference>
<evidence type="ECO:0000256" key="2">
    <source>
        <dbReference type="ARBA" id="ARBA00005999"/>
    </source>
</evidence>
<name>A0AAU9US96_EUPED</name>
<feature type="transmembrane region" description="Helical" evidence="10">
    <location>
        <begin position="128"/>
        <end position="152"/>
    </location>
</feature>
<keyword evidence="3" id="KW-0813">Transport</keyword>
<reference evidence="12" key="1">
    <citation type="submission" date="2022-03" db="EMBL/GenBank/DDBJ databases">
        <authorList>
            <person name="Tunstrom K."/>
        </authorList>
    </citation>
    <scope>NUCLEOTIDE SEQUENCE</scope>
</reference>
<dbReference type="InterPro" id="IPR016447">
    <property type="entry name" value="Translocation_assoc_membrane"/>
</dbReference>
<evidence type="ECO:0000256" key="10">
    <source>
        <dbReference type="SAM" id="Phobius"/>
    </source>
</evidence>
<dbReference type="GO" id="GO:0005789">
    <property type="term" value="C:endoplasmic reticulum membrane"/>
    <property type="evidence" value="ECO:0007669"/>
    <property type="project" value="TreeGrafter"/>
</dbReference>
<feature type="transmembrane region" description="Helical" evidence="10">
    <location>
        <begin position="292"/>
        <end position="311"/>
    </location>
</feature>
<dbReference type="Pfam" id="PF03798">
    <property type="entry name" value="TRAM_LAG1_CLN8"/>
    <property type="match status" value="1"/>
</dbReference>
<feature type="transmembrane region" description="Helical" evidence="10">
    <location>
        <begin position="172"/>
        <end position="191"/>
    </location>
</feature>
<evidence type="ECO:0000256" key="4">
    <source>
        <dbReference type="ARBA" id="ARBA00022692"/>
    </source>
</evidence>
<comment type="caution">
    <text evidence="12">The sequence shown here is derived from an EMBL/GenBank/DDBJ whole genome shotgun (WGS) entry which is preliminary data.</text>
</comment>
<dbReference type="GO" id="GO:0045048">
    <property type="term" value="P:protein insertion into ER membrane"/>
    <property type="evidence" value="ECO:0007669"/>
    <property type="project" value="TreeGrafter"/>
</dbReference>
<dbReference type="PANTHER" id="PTHR12371:SF11">
    <property type="entry name" value="TRANSLOCATING CHAIN-ASSOCIATED MEMBRANE PROTEIN"/>
    <property type="match status" value="1"/>
</dbReference>
<dbReference type="EMBL" id="CAKOGL010000025">
    <property type="protein sequence ID" value="CAH2102529.1"/>
    <property type="molecule type" value="Genomic_DNA"/>
</dbReference>
<keyword evidence="6 10" id="KW-1133">Transmembrane helix</keyword>
<evidence type="ECO:0000256" key="7">
    <source>
        <dbReference type="ARBA" id="ARBA00023136"/>
    </source>
</evidence>
<evidence type="ECO:0000256" key="3">
    <source>
        <dbReference type="ARBA" id="ARBA00022448"/>
    </source>
</evidence>
<feature type="transmembrane region" description="Helical" evidence="10">
    <location>
        <begin position="261"/>
        <end position="286"/>
    </location>
</feature>
<protein>
    <recommendedName>
        <fullName evidence="11">TLC domain-containing protein</fullName>
    </recommendedName>
</protein>
<feature type="transmembrane region" description="Helical" evidence="10">
    <location>
        <begin position="30"/>
        <end position="55"/>
    </location>
</feature>
<keyword evidence="4 8" id="KW-0812">Transmembrane</keyword>
<feature type="domain" description="TLC" evidence="11">
    <location>
        <begin position="122"/>
        <end position="319"/>
    </location>
</feature>
<keyword evidence="13" id="KW-1185">Reference proteome</keyword>
<feature type="compositionally biased region" description="Low complexity" evidence="9">
    <location>
        <begin position="364"/>
        <end position="376"/>
    </location>
</feature>
<evidence type="ECO:0000313" key="13">
    <source>
        <dbReference type="Proteomes" id="UP001153954"/>
    </source>
</evidence>
<evidence type="ECO:0000313" key="12">
    <source>
        <dbReference type="EMBL" id="CAH2102529.1"/>
    </source>
</evidence>
<keyword evidence="7 8" id="KW-0472">Membrane</keyword>
<evidence type="ECO:0000256" key="8">
    <source>
        <dbReference type="PROSITE-ProRule" id="PRU00205"/>
    </source>
</evidence>
<proteinExistence type="inferred from homology"/>